<proteinExistence type="predicted"/>
<accession>A0A454CNW5</accession>
<dbReference type="AlphaFoldDB" id="A0A454CNW5"/>
<gene>
    <name evidence="1" type="ORF">VCHENC02_5977B</name>
</gene>
<dbReference type="Proteomes" id="UP000008367">
    <property type="component" value="Unassembled WGS sequence"/>
</dbReference>
<sequence>IKRSGTIKCTGLCSENGITPTAIGLSFPSSFADSSNLLM</sequence>
<evidence type="ECO:0000313" key="2">
    <source>
        <dbReference type="Proteomes" id="UP000008367"/>
    </source>
</evidence>
<feature type="non-terminal residue" evidence="1">
    <location>
        <position position="1"/>
    </location>
</feature>
<comment type="caution">
    <text evidence="1">The sequence shown here is derived from an EMBL/GenBank/DDBJ whole genome shotgun (WGS) entry which is preliminary data.</text>
</comment>
<dbReference type="EMBL" id="AJSR01002687">
    <property type="protein sequence ID" value="EKM28091.1"/>
    <property type="molecule type" value="Genomic_DNA"/>
</dbReference>
<name>A0A454CNW5_VIBHA</name>
<organism evidence="1 2">
    <name type="scientific">Vibrio harveyi</name>
    <name type="common">Beneckea harveyi</name>
    <dbReference type="NCBI Taxonomy" id="669"/>
    <lineage>
        <taxon>Bacteria</taxon>
        <taxon>Pseudomonadati</taxon>
        <taxon>Pseudomonadota</taxon>
        <taxon>Gammaproteobacteria</taxon>
        <taxon>Vibrionales</taxon>
        <taxon>Vibrionaceae</taxon>
        <taxon>Vibrio</taxon>
    </lineage>
</organism>
<reference evidence="1 2" key="1">
    <citation type="submission" date="2012-10" db="EMBL/GenBank/DDBJ databases">
        <title>Genome sequence of Vibrio Cholerae HENC-02.</title>
        <authorList>
            <person name="Eppinger M."/>
            <person name="Hasan N.A."/>
            <person name="Sengamalay N."/>
            <person name="Hine E."/>
            <person name="Su Q."/>
            <person name="Daugherty S.C."/>
            <person name="Young S."/>
            <person name="Sadzewicz L."/>
            <person name="Tallon L."/>
            <person name="Cebula T.A."/>
            <person name="Ravel J."/>
            <person name="Colwell R.R."/>
        </authorList>
    </citation>
    <scope>NUCLEOTIDE SEQUENCE [LARGE SCALE GENOMIC DNA]</scope>
    <source>
        <strain evidence="1 2">HENC-02</strain>
    </source>
</reference>
<evidence type="ECO:0000313" key="1">
    <source>
        <dbReference type="EMBL" id="EKM28091.1"/>
    </source>
</evidence>
<protein>
    <submittedName>
        <fullName evidence="1">Uncharacterized protein</fullName>
    </submittedName>
</protein>